<dbReference type="PANTHER" id="PTHR13964:SF44">
    <property type="entry name" value="ARID DOMAIN-CONTAINING PROTEIN"/>
    <property type="match status" value="1"/>
</dbReference>
<dbReference type="InterPro" id="IPR051232">
    <property type="entry name" value="ARID/SWI1_ChromRemod"/>
</dbReference>
<dbReference type="GO" id="GO:0006357">
    <property type="term" value="P:regulation of transcription by RNA polymerase II"/>
    <property type="evidence" value="ECO:0007669"/>
    <property type="project" value="TreeGrafter"/>
</dbReference>
<dbReference type="GeneID" id="20252958"/>
<dbReference type="GO" id="GO:0005634">
    <property type="term" value="C:nucleus"/>
    <property type="evidence" value="ECO:0007669"/>
    <property type="project" value="TreeGrafter"/>
</dbReference>
<evidence type="ECO:0000313" key="2">
    <source>
        <dbReference type="Proteomes" id="UP000030746"/>
    </source>
</evidence>
<evidence type="ECO:0000313" key="1">
    <source>
        <dbReference type="EMBL" id="ESO98329.1"/>
    </source>
</evidence>
<name>V4C9A3_LOTGI</name>
<dbReference type="GO" id="GO:0000976">
    <property type="term" value="F:transcription cis-regulatory region binding"/>
    <property type="evidence" value="ECO:0007669"/>
    <property type="project" value="TreeGrafter"/>
</dbReference>
<dbReference type="Gene3D" id="2.30.30.490">
    <property type="match status" value="1"/>
</dbReference>
<sequence length="237" mass="27247">QLTGPPCGRHGSQTFYKAFKFILDGKENNLAIGEFFFMKISKEIPVCIGEIQLLWEDSNSNYQLSSLRLYFLPENTPEGRDEFHGEDEILALHHKMILKLPDLIPMIQYNIEWTVGYPVPYDTTSNGDTTGENKPILSMIRDLTTGENESNIKKLEQSQVVIRSYPQYCRFRTALKRLEGVQDKWLKHTLVCALGGFSTKSRNCRVVYCLDTFYSSDLDELEIRCDHLAPSLKGRPR</sequence>
<dbReference type="InterPro" id="IPR043151">
    <property type="entry name" value="BAH_sf"/>
</dbReference>
<keyword evidence="2" id="KW-1185">Reference proteome</keyword>
<evidence type="ECO:0008006" key="3">
    <source>
        <dbReference type="Google" id="ProtNLM"/>
    </source>
</evidence>
<dbReference type="HOGENOM" id="CLU_037084_0_0_1"/>
<dbReference type="RefSeq" id="XP_009050880.1">
    <property type="nucleotide sequence ID" value="XM_009052632.1"/>
</dbReference>
<reference evidence="1 2" key="1">
    <citation type="journal article" date="2013" name="Nature">
        <title>Insights into bilaterian evolution from three spiralian genomes.</title>
        <authorList>
            <person name="Simakov O."/>
            <person name="Marletaz F."/>
            <person name="Cho S.J."/>
            <person name="Edsinger-Gonzales E."/>
            <person name="Havlak P."/>
            <person name="Hellsten U."/>
            <person name="Kuo D.H."/>
            <person name="Larsson T."/>
            <person name="Lv J."/>
            <person name="Arendt D."/>
            <person name="Savage R."/>
            <person name="Osoegawa K."/>
            <person name="de Jong P."/>
            <person name="Grimwood J."/>
            <person name="Chapman J.A."/>
            <person name="Shapiro H."/>
            <person name="Aerts A."/>
            <person name="Otillar R.P."/>
            <person name="Terry A.Y."/>
            <person name="Boore J.L."/>
            <person name="Grigoriev I.V."/>
            <person name="Lindberg D.R."/>
            <person name="Seaver E.C."/>
            <person name="Weisblat D.A."/>
            <person name="Putnam N.H."/>
            <person name="Rokhsar D.S."/>
        </authorList>
    </citation>
    <scope>NUCLEOTIDE SEQUENCE [LARGE SCALE GENOMIC DNA]</scope>
</reference>
<protein>
    <recommendedName>
        <fullName evidence="3">AT-rich interactive domain-containing protein 5B</fullName>
    </recommendedName>
</protein>
<dbReference type="Proteomes" id="UP000030746">
    <property type="component" value="Unassembled WGS sequence"/>
</dbReference>
<dbReference type="STRING" id="225164.V4C9A3"/>
<proteinExistence type="predicted"/>
<dbReference type="KEGG" id="lgi:LOTGIDRAFT_92820"/>
<gene>
    <name evidence="1" type="ORF">LOTGIDRAFT_92820</name>
</gene>
<dbReference type="OMA" id="CDEFGEC"/>
<feature type="non-terminal residue" evidence="1">
    <location>
        <position position="237"/>
    </location>
</feature>
<dbReference type="AlphaFoldDB" id="V4C9A3"/>
<dbReference type="OrthoDB" id="1938591at2759"/>
<organism evidence="1 2">
    <name type="scientific">Lottia gigantea</name>
    <name type="common">Giant owl limpet</name>
    <dbReference type="NCBI Taxonomy" id="225164"/>
    <lineage>
        <taxon>Eukaryota</taxon>
        <taxon>Metazoa</taxon>
        <taxon>Spiralia</taxon>
        <taxon>Lophotrochozoa</taxon>
        <taxon>Mollusca</taxon>
        <taxon>Gastropoda</taxon>
        <taxon>Patellogastropoda</taxon>
        <taxon>Lottioidea</taxon>
        <taxon>Lottiidae</taxon>
        <taxon>Lottia</taxon>
    </lineage>
</organism>
<dbReference type="EMBL" id="KB201262">
    <property type="protein sequence ID" value="ESO98329.1"/>
    <property type="molecule type" value="Genomic_DNA"/>
</dbReference>
<dbReference type="PANTHER" id="PTHR13964">
    <property type="entry name" value="RBP-RELATED"/>
    <property type="match status" value="1"/>
</dbReference>
<dbReference type="CTD" id="20252958"/>
<feature type="non-terminal residue" evidence="1">
    <location>
        <position position="1"/>
    </location>
</feature>
<accession>V4C9A3</accession>